<proteinExistence type="inferred from homology"/>
<sequence>MPLLKVYNPAAVVKHLNGLINVYKPKNMKLNQVKTAILYNICREAPKNPLLEPGGAANPILRKIDSLNLPEDILSKGPAYQMDDISCAPALSLGPHTILGLNRGIRLYRTAQKKPPIRAYHVTVQMGVATENHFSDSRKTVRANYTHVRANRISGLASSLQASHQRKMYELCGVDLQSQAAYELACKGLIRPVDKTLPVVYGIKLIGFQPPYFTLEIHAINETEDYLAALVNDMAIELKTVGHCSAIRCVRHGPYVVEKSLLRHGWNLAGVVRNMREQKEIT</sequence>
<dbReference type="Proteomes" id="UP000092444">
    <property type="component" value="Unassembled WGS sequence"/>
</dbReference>
<dbReference type="Pfam" id="PF01509">
    <property type="entry name" value="TruB_N"/>
    <property type="match status" value="1"/>
</dbReference>
<dbReference type="GO" id="GO:0003723">
    <property type="term" value="F:RNA binding"/>
    <property type="evidence" value="ECO:0007669"/>
    <property type="project" value="InterPro"/>
</dbReference>
<keyword evidence="4" id="KW-1185">Reference proteome</keyword>
<dbReference type="InterPro" id="IPR039048">
    <property type="entry name" value="Trub2"/>
</dbReference>
<dbReference type="EnsemblMetazoa" id="GMOY013230-RA">
    <property type="protein sequence ID" value="GMOY013230-PA"/>
    <property type="gene ID" value="GMOY013230"/>
</dbReference>
<protein>
    <recommendedName>
        <fullName evidence="2">Pseudouridine synthase II N-terminal domain-containing protein</fullName>
    </recommendedName>
</protein>
<dbReference type="EMBL" id="CCAG010003762">
    <property type="status" value="NOT_ANNOTATED_CDS"/>
    <property type="molecule type" value="Genomic_DNA"/>
</dbReference>
<dbReference type="GO" id="GO:0009982">
    <property type="term" value="F:pseudouridine synthase activity"/>
    <property type="evidence" value="ECO:0007669"/>
    <property type="project" value="InterPro"/>
</dbReference>
<dbReference type="STRING" id="37546.A0A240SWU1"/>
<evidence type="ECO:0000256" key="1">
    <source>
        <dbReference type="ARBA" id="ARBA00008999"/>
    </source>
</evidence>
<dbReference type="VEuPathDB" id="VectorBase:GMOY013230"/>
<dbReference type="GO" id="GO:0006396">
    <property type="term" value="P:RNA processing"/>
    <property type="evidence" value="ECO:0007669"/>
    <property type="project" value="InterPro"/>
</dbReference>
<feature type="domain" description="Pseudouridine synthase II N-terminal" evidence="2">
    <location>
        <begin position="99"/>
        <end position="222"/>
    </location>
</feature>
<evidence type="ECO:0000313" key="3">
    <source>
        <dbReference type="EnsemblMetazoa" id="GMOY013230-PA"/>
    </source>
</evidence>
<dbReference type="InterPro" id="IPR020103">
    <property type="entry name" value="PsdUridine_synth_cat_dom_sf"/>
</dbReference>
<organism evidence="3 4">
    <name type="scientific">Glossina morsitans morsitans</name>
    <name type="common">Savannah tsetse fly</name>
    <dbReference type="NCBI Taxonomy" id="37546"/>
    <lineage>
        <taxon>Eukaryota</taxon>
        <taxon>Metazoa</taxon>
        <taxon>Ecdysozoa</taxon>
        <taxon>Arthropoda</taxon>
        <taxon>Hexapoda</taxon>
        <taxon>Insecta</taxon>
        <taxon>Pterygota</taxon>
        <taxon>Neoptera</taxon>
        <taxon>Endopterygota</taxon>
        <taxon>Diptera</taxon>
        <taxon>Brachycera</taxon>
        <taxon>Muscomorpha</taxon>
        <taxon>Hippoboscoidea</taxon>
        <taxon>Glossinidae</taxon>
        <taxon>Glossina</taxon>
    </lineage>
</organism>
<comment type="similarity">
    <text evidence="1">Belongs to the pseudouridine synthase TruB family.</text>
</comment>
<name>A0A240SWU1_GLOMM</name>
<dbReference type="AlphaFoldDB" id="A0A240SWU1"/>
<dbReference type="PANTHER" id="PTHR13195:SF0">
    <property type="entry name" value="PSEUDOURIDYLATE SYNTHASE TRUB2, MITOCHONDRIAL"/>
    <property type="match status" value="1"/>
</dbReference>
<evidence type="ECO:0000313" key="4">
    <source>
        <dbReference type="Proteomes" id="UP000092444"/>
    </source>
</evidence>
<accession>A0A240SWU1</accession>
<dbReference type="PANTHER" id="PTHR13195">
    <property type="entry name" value="PSEUDOURIDINE SYNTHASE-RELATED"/>
    <property type="match status" value="1"/>
</dbReference>
<dbReference type="GO" id="GO:0001522">
    <property type="term" value="P:pseudouridine synthesis"/>
    <property type="evidence" value="ECO:0007669"/>
    <property type="project" value="InterPro"/>
</dbReference>
<dbReference type="Gene3D" id="3.30.2350.10">
    <property type="entry name" value="Pseudouridine synthase"/>
    <property type="match status" value="1"/>
</dbReference>
<reference evidence="3" key="1">
    <citation type="submission" date="2020-05" db="UniProtKB">
        <authorList>
            <consortium name="EnsemblMetazoa"/>
        </authorList>
    </citation>
    <scope>IDENTIFICATION</scope>
    <source>
        <strain evidence="3">Yale</strain>
    </source>
</reference>
<dbReference type="InterPro" id="IPR002501">
    <property type="entry name" value="PsdUridine_synth_N"/>
</dbReference>
<dbReference type="SUPFAM" id="SSF55120">
    <property type="entry name" value="Pseudouridine synthase"/>
    <property type="match status" value="1"/>
</dbReference>
<evidence type="ECO:0000259" key="2">
    <source>
        <dbReference type="Pfam" id="PF01509"/>
    </source>
</evidence>